<evidence type="ECO:0000256" key="2">
    <source>
        <dbReference type="SAM" id="Phobius"/>
    </source>
</evidence>
<keyword evidence="4" id="KW-1185">Reference proteome</keyword>
<keyword evidence="2" id="KW-0812">Transmembrane</keyword>
<dbReference type="GeneID" id="14405046"/>
<evidence type="ECO:0000313" key="3">
    <source>
        <dbReference type="EMBL" id="AGB37752.1"/>
    </source>
</evidence>
<keyword evidence="2" id="KW-1133">Transmembrane helix</keyword>
<dbReference type="OrthoDB" id="229248at2157"/>
<dbReference type="HOGENOM" id="CLU_1173395_0_0_2"/>
<sequence length="236" mass="24060">MSLVTTGGIAASIAPSILPFDATYGVTVAATAMLALFMLAMVFFAVAPVVSSKWGEEFGSDVAAPAVPEDDADAADDASADDTPEAETVVEGEETASADEATASSSEAATAGAADTADTADAADASDDVSGADVAEGPFTNDELGKLVERADGKVIGTVASVGGDRARVEPNPDALDQILVRLGRAEVGEPFVVEADDVREINDRRVHLEREFVRPTGEPTPETDGEADDVSAATE</sequence>
<dbReference type="KEGG" id="nou:Natoc_1962"/>
<dbReference type="eggNOG" id="arCOG08931">
    <property type="taxonomic scope" value="Archaea"/>
</dbReference>
<evidence type="ECO:0000313" key="4">
    <source>
        <dbReference type="Proteomes" id="UP000010878"/>
    </source>
</evidence>
<evidence type="ECO:0000256" key="1">
    <source>
        <dbReference type="SAM" id="MobiDB-lite"/>
    </source>
</evidence>
<protein>
    <submittedName>
        <fullName evidence="3">Uncharacterized protein</fullName>
    </submittedName>
</protein>
<keyword evidence="2" id="KW-0472">Membrane</keyword>
<feature type="compositionally biased region" description="Acidic residues" evidence="1">
    <location>
        <begin position="70"/>
        <end position="97"/>
    </location>
</feature>
<name>L0JXI6_9EURY</name>
<reference evidence="3 4" key="1">
    <citation type="submission" date="2012-11" db="EMBL/GenBank/DDBJ databases">
        <title>FINISHED of Natronococcus occultus SP4, DSM 3396.</title>
        <authorList>
            <consortium name="DOE Joint Genome Institute"/>
            <person name="Eisen J."/>
            <person name="Huntemann M."/>
            <person name="Wei C.-L."/>
            <person name="Han J."/>
            <person name="Detter J.C."/>
            <person name="Han C."/>
            <person name="Tapia R."/>
            <person name="Chen A."/>
            <person name="Kyrpides N."/>
            <person name="Mavromatis K."/>
            <person name="Markowitz V."/>
            <person name="Szeto E."/>
            <person name="Ivanova N."/>
            <person name="Mikhailova N."/>
            <person name="Ovchinnikova G."/>
            <person name="Pagani I."/>
            <person name="Pati A."/>
            <person name="Goodwin L."/>
            <person name="Nordberg H.P."/>
            <person name="Cantor M.N."/>
            <person name="Hua S.X."/>
            <person name="Woyke T."/>
            <person name="Eisen J."/>
            <person name="Klenk H.-P."/>
            <person name="Klenk H.-P."/>
        </authorList>
    </citation>
    <scope>NUCLEOTIDE SEQUENCE [LARGE SCALE GENOMIC DNA]</scope>
    <source>
        <strain evidence="3 4">SP4</strain>
    </source>
</reference>
<feature type="region of interest" description="Disordered" evidence="1">
    <location>
        <begin position="70"/>
        <end position="139"/>
    </location>
</feature>
<proteinExistence type="predicted"/>
<dbReference type="STRING" id="694430.Natoc_1962"/>
<feature type="region of interest" description="Disordered" evidence="1">
    <location>
        <begin position="213"/>
        <end position="236"/>
    </location>
</feature>
<dbReference type="Proteomes" id="UP000010878">
    <property type="component" value="Chromosome"/>
</dbReference>
<dbReference type="RefSeq" id="WP_015321196.1">
    <property type="nucleotide sequence ID" value="NC_019974.1"/>
</dbReference>
<accession>L0JXI6</accession>
<dbReference type="AlphaFoldDB" id="L0JXI6"/>
<organism evidence="3 4">
    <name type="scientific">Natronococcus occultus SP4</name>
    <dbReference type="NCBI Taxonomy" id="694430"/>
    <lineage>
        <taxon>Archaea</taxon>
        <taxon>Methanobacteriati</taxon>
        <taxon>Methanobacteriota</taxon>
        <taxon>Stenosarchaea group</taxon>
        <taxon>Halobacteria</taxon>
        <taxon>Halobacteriales</taxon>
        <taxon>Natrialbaceae</taxon>
        <taxon>Natronococcus</taxon>
    </lineage>
</organism>
<feature type="compositionally biased region" description="Low complexity" evidence="1">
    <location>
        <begin position="98"/>
        <end position="136"/>
    </location>
</feature>
<dbReference type="EMBL" id="CP003929">
    <property type="protein sequence ID" value="AGB37752.1"/>
    <property type="molecule type" value="Genomic_DNA"/>
</dbReference>
<gene>
    <name evidence="3" type="ORF">Natoc_1962</name>
</gene>
<feature type="transmembrane region" description="Helical" evidence="2">
    <location>
        <begin position="29"/>
        <end position="50"/>
    </location>
</feature>